<name>A0A7H8QL30_TALRU</name>
<evidence type="ECO:0000313" key="1">
    <source>
        <dbReference type="EMBL" id="QKX54640.1"/>
    </source>
</evidence>
<dbReference type="GeneID" id="55989238"/>
<dbReference type="OrthoDB" id="5368615at2759"/>
<sequence>MTTSTPMSSICHMSIEMNGGMEVHVGETKLCIFENNPKTIGARNLNGHTVVMIVSNLGAIVTNIAAARDSSLSRDVEDGTLHAREQMQHVLNCYRQYQDRLFGANIEVACIVYTSVYRSPATVSRDGLSVSLPHQMAGIASELAKIGLEPQFKFYMFTELRRSSRSRGTVHVDARGFIVTVYLDDKPTCCIETARAAADRLRP</sequence>
<accession>A0A7H8QL30</accession>
<gene>
    <name evidence="1" type="ORF">TRUGW13939_01728</name>
</gene>
<proteinExistence type="predicted"/>
<reference evidence="2" key="1">
    <citation type="submission" date="2020-06" db="EMBL/GenBank/DDBJ databases">
        <title>A chromosome-scale genome assembly of Talaromyces rugulosus W13939.</title>
        <authorList>
            <person name="Wang B."/>
            <person name="Guo L."/>
            <person name="Ye K."/>
            <person name="Wang L."/>
        </authorList>
    </citation>
    <scope>NUCLEOTIDE SEQUENCE [LARGE SCALE GENOMIC DNA]</scope>
    <source>
        <strain evidence="2">W13939</strain>
    </source>
</reference>
<dbReference type="Proteomes" id="UP000509510">
    <property type="component" value="Chromosome I"/>
</dbReference>
<evidence type="ECO:0000313" key="2">
    <source>
        <dbReference type="Proteomes" id="UP000509510"/>
    </source>
</evidence>
<protein>
    <submittedName>
        <fullName evidence="1">Uncharacterized protein</fullName>
    </submittedName>
</protein>
<dbReference type="RefSeq" id="XP_035340819.1">
    <property type="nucleotide sequence ID" value="XM_035484926.1"/>
</dbReference>
<keyword evidence="2" id="KW-1185">Reference proteome</keyword>
<dbReference type="KEGG" id="trg:TRUGW13939_01728"/>
<organism evidence="1 2">
    <name type="scientific">Talaromyces rugulosus</name>
    <name type="common">Penicillium rugulosum</name>
    <dbReference type="NCBI Taxonomy" id="121627"/>
    <lineage>
        <taxon>Eukaryota</taxon>
        <taxon>Fungi</taxon>
        <taxon>Dikarya</taxon>
        <taxon>Ascomycota</taxon>
        <taxon>Pezizomycotina</taxon>
        <taxon>Eurotiomycetes</taxon>
        <taxon>Eurotiomycetidae</taxon>
        <taxon>Eurotiales</taxon>
        <taxon>Trichocomaceae</taxon>
        <taxon>Talaromyces</taxon>
        <taxon>Talaromyces sect. Islandici</taxon>
    </lineage>
</organism>
<dbReference type="EMBL" id="CP055898">
    <property type="protein sequence ID" value="QKX54640.1"/>
    <property type="molecule type" value="Genomic_DNA"/>
</dbReference>
<dbReference type="AlphaFoldDB" id="A0A7H8QL30"/>